<keyword evidence="3" id="KW-1185">Reference proteome</keyword>
<feature type="compositionally biased region" description="Polar residues" evidence="1">
    <location>
        <begin position="10"/>
        <end position="28"/>
    </location>
</feature>
<name>A0A6A6GVU6_VIRVR</name>
<feature type="compositionally biased region" description="Basic residues" evidence="1">
    <location>
        <begin position="59"/>
        <end position="69"/>
    </location>
</feature>
<dbReference type="Proteomes" id="UP000800092">
    <property type="component" value="Unassembled WGS sequence"/>
</dbReference>
<accession>A0A6A6GVU6</accession>
<gene>
    <name evidence="2" type="ORF">EV356DRAFT_510016</name>
</gene>
<evidence type="ECO:0000313" key="2">
    <source>
        <dbReference type="EMBL" id="KAF2229932.1"/>
    </source>
</evidence>
<reference evidence="2" key="1">
    <citation type="journal article" date="2020" name="Stud. Mycol.">
        <title>101 Dothideomycetes genomes: a test case for predicting lifestyles and emergence of pathogens.</title>
        <authorList>
            <person name="Haridas S."/>
            <person name="Albert R."/>
            <person name="Binder M."/>
            <person name="Bloem J."/>
            <person name="Labutti K."/>
            <person name="Salamov A."/>
            <person name="Andreopoulos B."/>
            <person name="Baker S."/>
            <person name="Barry K."/>
            <person name="Bills G."/>
            <person name="Bluhm B."/>
            <person name="Cannon C."/>
            <person name="Castanera R."/>
            <person name="Culley D."/>
            <person name="Daum C."/>
            <person name="Ezra D."/>
            <person name="Gonzalez J."/>
            <person name="Henrissat B."/>
            <person name="Kuo A."/>
            <person name="Liang C."/>
            <person name="Lipzen A."/>
            <person name="Lutzoni F."/>
            <person name="Magnuson J."/>
            <person name="Mondo S."/>
            <person name="Nolan M."/>
            <person name="Ohm R."/>
            <person name="Pangilinan J."/>
            <person name="Park H.-J."/>
            <person name="Ramirez L."/>
            <person name="Alfaro M."/>
            <person name="Sun H."/>
            <person name="Tritt A."/>
            <person name="Yoshinaga Y."/>
            <person name="Zwiers L.-H."/>
            <person name="Turgeon B."/>
            <person name="Goodwin S."/>
            <person name="Spatafora J."/>
            <person name="Crous P."/>
            <person name="Grigoriev I."/>
        </authorList>
    </citation>
    <scope>NUCLEOTIDE SEQUENCE</scope>
    <source>
        <strain evidence="2">Tuck. ex Michener</strain>
    </source>
</reference>
<evidence type="ECO:0000313" key="3">
    <source>
        <dbReference type="Proteomes" id="UP000800092"/>
    </source>
</evidence>
<sequence length="323" mass="36340">MPKRTGCAVVTSNIPTPYNSIPLSQTPKLTKRGSPAPASRGPIYHKLNPSPGDWPEPKKVHRINRKALSKNHGQSQKPSSLSSESPSIPPLPAFYPLYPNPHLEPCRFGGLTHVLECGHKVVTPEGPQSCSKNCKVDDEKLQHVNRSSGEMMRRTADTFCCPRCISELLDKKYTKKYMTFVNEMEGIRVLLGYFPERAVEQRRQALQRVWSGERKQDEANLTGIGRPCHAIDGRIEPSDESPSFDQGSTFSINEYDTKRPISIVEGSSFDEGVQLTYEQLLNRLTPIRRAHNGVTENTVKPLDLIDEEDFLWISMDQRVKETG</sequence>
<proteinExistence type="predicted"/>
<feature type="region of interest" description="Disordered" evidence="1">
    <location>
        <begin position="1"/>
        <end position="87"/>
    </location>
</feature>
<dbReference type="AlphaFoldDB" id="A0A6A6GVU6"/>
<organism evidence="2 3">
    <name type="scientific">Viridothelium virens</name>
    <name type="common">Speckled blister lichen</name>
    <name type="synonym">Trypethelium virens</name>
    <dbReference type="NCBI Taxonomy" id="1048519"/>
    <lineage>
        <taxon>Eukaryota</taxon>
        <taxon>Fungi</taxon>
        <taxon>Dikarya</taxon>
        <taxon>Ascomycota</taxon>
        <taxon>Pezizomycotina</taxon>
        <taxon>Dothideomycetes</taxon>
        <taxon>Dothideomycetes incertae sedis</taxon>
        <taxon>Trypetheliales</taxon>
        <taxon>Trypetheliaceae</taxon>
        <taxon>Viridothelium</taxon>
    </lineage>
</organism>
<dbReference type="OrthoDB" id="10462876at2759"/>
<evidence type="ECO:0000256" key="1">
    <source>
        <dbReference type="SAM" id="MobiDB-lite"/>
    </source>
</evidence>
<dbReference type="EMBL" id="ML991851">
    <property type="protein sequence ID" value="KAF2229932.1"/>
    <property type="molecule type" value="Genomic_DNA"/>
</dbReference>
<protein>
    <submittedName>
        <fullName evidence="2">Uncharacterized protein</fullName>
    </submittedName>
</protein>